<feature type="region of interest" description="Disordered" evidence="5">
    <location>
        <begin position="331"/>
        <end position="350"/>
    </location>
</feature>
<evidence type="ECO:0000259" key="7">
    <source>
        <dbReference type="Pfam" id="PF00150"/>
    </source>
</evidence>
<dbReference type="InterPro" id="IPR050386">
    <property type="entry name" value="Glycosyl_hydrolase_5"/>
</dbReference>
<evidence type="ECO:0000256" key="5">
    <source>
        <dbReference type="SAM" id="MobiDB-lite"/>
    </source>
</evidence>
<dbReference type="Proteomes" id="UP000306954">
    <property type="component" value="Unassembled WGS sequence"/>
</dbReference>
<dbReference type="EMBL" id="SPOI01000258">
    <property type="protein sequence ID" value="TIB30561.1"/>
    <property type="molecule type" value="Genomic_DNA"/>
</dbReference>
<dbReference type="Pfam" id="PF00150">
    <property type="entry name" value="Cellulase"/>
    <property type="match status" value="1"/>
</dbReference>
<dbReference type="InterPro" id="IPR001547">
    <property type="entry name" value="Glyco_hydro_5"/>
</dbReference>
<dbReference type="Proteomes" id="UP000310689">
    <property type="component" value="Unassembled WGS sequence"/>
</dbReference>
<evidence type="ECO:0000256" key="3">
    <source>
        <dbReference type="ARBA" id="ARBA00023295"/>
    </source>
</evidence>
<name>A0A4T0H0M6_WALIC</name>
<dbReference type="AlphaFoldDB" id="A0A4T0H0M6"/>
<sequence length="418" mass="47399">MLVKLLCLALLSIAAAGPLQRRHGEQIRGVSDAGSIENVNIGGFLVLEAWITPSIFDNTGNPDIVDEWTFGEYQDSDQAEAVINSHLDTFYTYSDFQDIKNAGLTHVRIPIGFWAFETLDTPYIKGNRYAKLQEVVGWCRDIGLKVWIDLHGAPGSQNGQDNSGHLMDYFLWPTDQSNIEKSYYYIQILTDEFTKPEYGGIVDAIELMNEPQVAARPSMYDTVKTYFQNGYNIVSPKTATAIAGGFIELDSWNDFLTYPGAENVYMDTHKYQIFSNQQIHQTDQQRLDSICAFKQTFAEHTANQHWVICGEWTLAFTDCAKYINGRGNGSRYDGSQPGSTAVGSCEGKSGNGDNWSEDYKNRLRYMWYTQIDTFENGGRGYFFWTWKNEDAADWSYKRLLELGVISYDPNDYQHGICG</sequence>
<dbReference type="GO" id="GO:0005576">
    <property type="term" value="C:extracellular region"/>
    <property type="evidence" value="ECO:0007669"/>
    <property type="project" value="TreeGrafter"/>
</dbReference>
<dbReference type="GO" id="GO:0008422">
    <property type="term" value="F:beta-glucosidase activity"/>
    <property type="evidence" value="ECO:0007669"/>
    <property type="project" value="TreeGrafter"/>
</dbReference>
<evidence type="ECO:0000313" key="8">
    <source>
        <dbReference type="EMBL" id="TIB07648.1"/>
    </source>
</evidence>
<feature type="signal peptide" evidence="6">
    <location>
        <begin position="1"/>
        <end position="16"/>
    </location>
</feature>
<feature type="chain" id="PRO_5044609146" description="Glycoside hydrolase family 5 domain-containing protein" evidence="6">
    <location>
        <begin position="17"/>
        <end position="418"/>
    </location>
</feature>
<dbReference type="PANTHER" id="PTHR31297">
    <property type="entry name" value="GLUCAN ENDO-1,6-BETA-GLUCOSIDASE B"/>
    <property type="match status" value="1"/>
</dbReference>
<comment type="caution">
    <text evidence="9">The sequence shown here is derived from an EMBL/GenBank/DDBJ whole genome shotgun (WGS) entry which is preliminary data.</text>
</comment>
<evidence type="ECO:0000313" key="11">
    <source>
        <dbReference type="Proteomes" id="UP000310689"/>
    </source>
</evidence>
<evidence type="ECO:0000256" key="2">
    <source>
        <dbReference type="ARBA" id="ARBA00022801"/>
    </source>
</evidence>
<dbReference type="EMBL" id="SPOF01000084">
    <property type="protein sequence ID" value="TIB07648.1"/>
    <property type="molecule type" value="Genomic_DNA"/>
</dbReference>
<evidence type="ECO:0000256" key="4">
    <source>
        <dbReference type="RuleBase" id="RU361153"/>
    </source>
</evidence>
<keyword evidence="2 4" id="KW-0378">Hydrolase</keyword>
<keyword evidence="3 4" id="KW-0326">Glycosidase</keyword>
<comment type="similarity">
    <text evidence="1 4">Belongs to the glycosyl hydrolase 5 (cellulase A) family.</text>
</comment>
<dbReference type="InterPro" id="IPR017853">
    <property type="entry name" value="GH"/>
</dbReference>
<organism evidence="9 11">
    <name type="scientific">Wallemia ichthyophaga</name>
    <dbReference type="NCBI Taxonomy" id="245174"/>
    <lineage>
        <taxon>Eukaryota</taxon>
        <taxon>Fungi</taxon>
        <taxon>Dikarya</taxon>
        <taxon>Basidiomycota</taxon>
        <taxon>Wallemiomycotina</taxon>
        <taxon>Wallemiomycetes</taxon>
        <taxon>Wallemiales</taxon>
        <taxon>Wallemiaceae</taxon>
        <taxon>Wallemia</taxon>
    </lineage>
</organism>
<evidence type="ECO:0000313" key="9">
    <source>
        <dbReference type="EMBL" id="TIB30561.1"/>
    </source>
</evidence>
<evidence type="ECO:0000256" key="1">
    <source>
        <dbReference type="ARBA" id="ARBA00005641"/>
    </source>
</evidence>
<feature type="domain" description="Glycoside hydrolase family 5" evidence="7">
    <location>
        <begin position="93"/>
        <end position="314"/>
    </location>
</feature>
<gene>
    <name evidence="9" type="ORF">E3P86_03481</name>
    <name evidence="8" type="ORF">E3P90_04003</name>
</gene>
<proteinExistence type="inferred from homology"/>
<reference evidence="10 11" key="1">
    <citation type="submission" date="2019-03" db="EMBL/GenBank/DDBJ databases">
        <title>Sequencing 23 genomes of Wallemia ichthyophaga.</title>
        <authorList>
            <person name="Gostincar C."/>
        </authorList>
    </citation>
    <scope>NUCLEOTIDE SEQUENCE [LARGE SCALE GENOMIC DNA]</scope>
    <source>
        <strain evidence="9 11">EXF-6200</strain>
        <strain evidence="8 10">EXF-8621</strain>
    </source>
</reference>
<dbReference type="SUPFAM" id="SSF51445">
    <property type="entry name" value="(Trans)glycosidases"/>
    <property type="match status" value="1"/>
</dbReference>
<dbReference type="PANTHER" id="PTHR31297:SF42">
    <property type="entry name" value="GLYCOSIDE HYDROLASE FAMILY 5 DOMAIN-CONTAINING PROTEIN"/>
    <property type="match status" value="1"/>
</dbReference>
<protein>
    <recommendedName>
        <fullName evidence="7">Glycoside hydrolase family 5 domain-containing protein</fullName>
    </recommendedName>
</protein>
<dbReference type="GO" id="GO:0009251">
    <property type="term" value="P:glucan catabolic process"/>
    <property type="evidence" value="ECO:0007669"/>
    <property type="project" value="TreeGrafter"/>
</dbReference>
<evidence type="ECO:0000313" key="10">
    <source>
        <dbReference type="Proteomes" id="UP000306954"/>
    </source>
</evidence>
<dbReference type="GO" id="GO:0009986">
    <property type="term" value="C:cell surface"/>
    <property type="evidence" value="ECO:0007669"/>
    <property type="project" value="TreeGrafter"/>
</dbReference>
<accession>A0A4T0H0M6</accession>
<evidence type="ECO:0000256" key="6">
    <source>
        <dbReference type="SAM" id="SignalP"/>
    </source>
</evidence>
<keyword evidence="6" id="KW-0732">Signal</keyword>
<dbReference type="Gene3D" id="3.20.20.80">
    <property type="entry name" value="Glycosidases"/>
    <property type="match status" value="1"/>
</dbReference>
<dbReference type="OrthoDB" id="62120at2759"/>